<evidence type="ECO:0000313" key="14">
    <source>
        <dbReference type="EMBL" id="GGC64056.1"/>
    </source>
</evidence>
<keyword evidence="15" id="KW-1185">Reference proteome</keyword>
<dbReference type="EC" id="7.1.1.1" evidence="3"/>
<dbReference type="AlphaFoldDB" id="A0A916XCL3"/>
<evidence type="ECO:0000256" key="4">
    <source>
        <dbReference type="ARBA" id="ARBA00022741"/>
    </source>
</evidence>
<evidence type="ECO:0000256" key="5">
    <source>
        <dbReference type="ARBA" id="ARBA00022857"/>
    </source>
</evidence>
<dbReference type="Proteomes" id="UP000637002">
    <property type="component" value="Unassembled WGS sequence"/>
</dbReference>
<comment type="function">
    <text evidence="1">The transhydrogenation between NADH and NADP is coupled to respiration and ATP hydrolysis and functions as a proton pump across the membrane.</text>
</comment>
<name>A0A916XCL3_9HYPH</name>
<evidence type="ECO:0000256" key="7">
    <source>
        <dbReference type="ARBA" id="ARBA00023027"/>
    </source>
</evidence>
<dbReference type="EMBL" id="BMGG01000004">
    <property type="protein sequence ID" value="GGC64056.1"/>
    <property type="molecule type" value="Genomic_DNA"/>
</dbReference>
<evidence type="ECO:0000256" key="6">
    <source>
        <dbReference type="ARBA" id="ARBA00022967"/>
    </source>
</evidence>
<dbReference type="SUPFAM" id="SSF52283">
    <property type="entry name" value="Formate/glycerate dehydrogenase catalytic domain-like"/>
    <property type="match status" value="1"/>
</dbReference>
<dbReference type="SMART" id="SM01002">
    <property type="entry name" value="AlaDh_PNT_C"/>
    <property type="match status" value="1"/>
</dbReference>
<dbReference type="Gene3D" id="3.40.50.720">
    <property type="entry name" value="NAD(P)-binding Rossmann-like Domain"/>
    <property type="match status" value="2"/>
</dbReference>
<dbReference type="GO" id="GO:0050661">
    <property type="term" value="F:NADP binding"/>
    <property type="evidence" value="ECO:0007669"/>
    <property type="project" value="TreeGrafter"/>
</dbReference>
<dbReference type="FunFam" id="3.40.50.720:FF:000188">
    <property type="entry name" value="NAD(P) transhydrogenase alpha subunit 1"/>
    <property type="match status" value="1"/>
</dbReference>
<reference evidence="14" key="2">
    <citation type="submission" date="2020-09" db="EMBL/GenBank/DDBJ databases">
        <authorList>
            <person name="Sun Q."/>
            <person name="Zhou Y."/>
        </authorList>
    </citation>
    <scope>NUCLEOTIDE SEQUENCE</scope>
    <source>
        <strain evidence="14">CGMCC 1.12919</strain>
    </source>
</reference>
<protein>
    <recommendedName>
        <fullName evidence="9">NAD(P) transhydrogenase subunit alpha part 1</fullName>
        <ecNumber evidence="3">7.1.1.1</ecNumber>
    </recommendedName>
    <alternativeName>
        <fullName evidence="11">Nicotinamide nucleotide transhydrogenase subunit alpha 1</fullName>
    </alternativeName>
    <alternativeName>
        <fullName evidence="10">Pyridine nucleotide transhydrogenase subunit alpha 1</fullName>
    </alternativeName>
</protein>
<dbReference type="GO" id="GO:0008750">
    <property type="term" value="F:proton-translocating NAD(P)+ transhydrogenase activity"/>
    <property type="evidence" value="ECO:0007669"/>
    <property type="project" value="UniProtKB-EC"/>
</dbReference>
<dbReference type="InterPro" id="IPR008143">
    <property type="entry name" value="Ala_DH/PNT_CS2"/>
</dbReference>
<keyword evidence="4" id="KW-0547">Nucleotide-binding</keyword>
<dbReference type="PANTHER" id="PTHR10160">
    <property type="entry name" value="NAD(P) TRANSHYDROGENASE"/>
    <property type="match status" value="1"/>
</dbReference>
<dbReference type="Pfam" id="PF05222">
    <property type="entry name" value="AlaDh_PNT_N"/>
    <property type="match status" value="1"/>
</dbReference>
<dbReference type="GO" id="GO:0005886">
    <property type="term" value="C:plasma membrane"/>
    <property type="evidence" value="ECO:0007669"/>
    <property type="project" value="TreeGrafter"/>
</dbReference>
<comment type="caution">
    <text evidence="14">The sequence shown here is derived from an EMBL/GenBank/DDBJ whole genome shotgun (WGS) entry which is preliminary data.</text>
</comment>
<dbReference type="CDD" id="cd05304">
    <property type="entry name" value="Rubrum_tdh"/>
    <property type="match status" value="1"/>
</dbReference>
<accession>A0A916XCL3</accession>
<evidence type="ECO:0000256" key="3">
    <source>
        <dbReference type="ARBA" id="ARBA00012943"/>
    </source>
</evidence>
<dbReference type="NCBIfam" id="NF006942">
    <property type="entry name" value="PRK09424.1"/>
    <property type="match status" value="1"/>
</dbReference>
<keyword evidence="5" id="KW-0521">NADP</keyword>
<evidence type="ECO:0000256" key="11">
    <source>
        <dbReference type="ARBA" id="ARBA00084087"/>
    </source>
</evidence>
<dbReference type="Pfam" id="PF01262">
    <property type="entry name" value="AlaDh_PNT_C"/>
    <property type="match status" value="1"/>
</dbReference>
<dbReference type="InterPro" id="IPR007886">
    <property type="entry name" value="AlaDH/PNT_N"/>
</dbReference>
<dbReference type="InterPro" id="IPR036291">
    <property type="entry name" value="NAD(P)-bd_dom_sf"/>
</dbReference>
<dbReference type="SMART" id="SM01003">
    <property type="entry name" value="AlaDh_PNT_N"/>
    <property type="match status" value="1"/>
</dbReference>
<evidence type="ECO:0000256" key="2">
    <source>
        <dbReference type="ARBA" id="ARBA00005689"/>
    </source>
</evidence>
<feature type="domain" description="Alanine dehydrogenase/pyridine nucleotide transhydrogenase NAD(H)-binding" evidence="12">
    <location>
        <begin position="150"/>
        <end position="316"/>
    </location>
</feature>
<dbReference type="PANTHER" id="PTHR10160:SF19">
    <property type="entry name" value="PROTON-TRANSLOCATING NAD(P)(+) TRANSHYDROGENASE"/>
    <property type="match status" value="1"/>
</dbReference>
<evidence type="ECO:0000256" key="10">
    <source>
        <dbReference type="ARBA" id="ARBA00076996"/>
    </source>
</evidence>
<evidence type="ECO:0000256" key="9">
    <source>
        <dbReference type="ARBA" id="ARBA00071353"/>
    </source>
</evidence>
<gene>
    <name evidence="14" type="primary">pntA</name>
    <name evidence="14" type="ORF">GCM10010994_23360</name>
</gene>
<feature type="domain" description="Alanine dehydrogenase/pyridine nucleotide transhydrogenase N-terminal" evidence="13">
    <location>
        <begin position="6"/>
        <end position="141"/>
    </location>
</feature>
<organism evidence="14 15">
    <name type="scientific">Chelatococcus reniformis</name>
    <dbReference type="NCBI Taxonomy" id="1494448"/>
    <lineage>
        <taxon>Bacteria</taxon>
        <taxon>Pseudomonadati</taxon>
        <taxon>Pseudomonadota</taxon>
        <taxon>Alphaproteobacteria</taxon>
        <taxon>Hyphomicrobiales</taxon>
        <taxon>Chelatococcaceae</taxon>
        <taxon>Chelatococcus</taxon>
    </lineage>
</organism>
<dbReference type="GO" id="GO:0016491">
    <property type="term" value="F:oxidoreductase activity"/>
    <property type="evidence" value="ECO:0007669"/>
    <property type="project" value="InterPro"/>
</dbReference>
<dbReference type="GO" id="GO:0006740">
    <property type="term" value="P:NADPH regeneration"/>
    <property type="evidence" value="ECO:0007669"/>
    <property type="project" value="TreeGrafter"/>
</dbReference>
<comment type="similarity">
    <text evidence="2">Belongs to the AlaDH/PNT family.</text>
</comment>
<evidence type="ECO:0000259" key="13">
    <source>
        <dbReference type="SMART" id="SM01003"/>
    </source>
</evidence>
<keyword evidence="7" id="KW-0520">NAD</keyword>
<evidence type="ECO:0000256" key="1">
    <source>
        <dbReference type="ARBA" id="ARBA00003943"/>
    </source>
</evidence>
<comment type="catalytic activity">
    <reaction evidence="8">
        <text>NAD(+) + NADPH + H(+)(in) = NADH + NADP(+) + H(+)(out)</text>
        <dbReference type="Rhea" id="RHEA:47992"/>
        <dbReference type="ChEBI" id="CHEBI:15378"/>
        <dbReference type="ChEBI" id="CHEBI:57540"/>
        <dbReference type="ChEBI" id="CHEBI:57783"/>
        <dbReference type="ChEBI" id="CHEBI:57945"/>
        <dbReference type="ChEBI" id="CHEBI:58349"/>
        <dbReference type="EC" id="7.1.1.1"/>
    </reaction>
</comment>
<reference evidence="14" key="1">
    <citation type="journal article" date="2014" name="Int. J. Syst. Evol. Microbiol.">
        <title>Complete genome sequence of Corynebacterium casei LMG S-19264T (=DSM 44701T), isolated from a smear-ripened cheese.</title>
        <authorList>
            <consortium name="US DOE Joint Genome Institute (JGI-PGF)"/>
            <person name="Walter F."/>
            <person name="Albersmeier A."/>
            <person name="Kalinowski J."/>
            <person name="Ruckert C."/>
        </authorList>
    </citation>
    <scope>NUCLEOTIDE SEQUENCE</scope>
    <source>
        <strain evidence="14">CGMCC 1.12919</strain>
    </source>
</reference>
<proteinExistence type="inferred from homology"/>
<evidence type="ECO:0000256" key="8">
    <source>
        <dbReference type="ARBA" id="ARBA00048202"/>
    </source>
</evidence>
<dbReference type="PROSITE" id="PS00837">
    <property type="entry name" value="ALADH_PNT_2"/>
    <property type="match status" value="1"/>
</dbReference>
<evidence type="ECO:0000259" key="12">
    <source>
        <dbReference type="SMART" id="SM01002"/>
    </source>
</evidence>
<dbReference type="SUPFAM" id="SSF51735">
    <property type="entry name" value="NAD(P)-binding Rossmann-fold domains"/>
    <property type="match status" value="1"/>
</dbReference>
<sequence>MPMRIAVPKEAEAGEGRVAATPDTVKKFVGLGADVVVEPGAGVASGILDADYQAAGATVAAPGSDVLADADIVLKVRRPAAAEIARTKRGAIVIATMDPYGADAALKAMAEAGLTAFAMELMPRITRAQVMDVLSSQANLAGYRAVVDAAAEFGRAFPMMMTAAGTVPAAKAFIMGAGVAGLQAIATARRLGAIVTATDVRPAAKEQVASLGAKFVAVENEEFKAAETAGGYAKEMSDAYKAAQAELVASHIAKQDIVVTTALIPGRPAPRLVSAAMVESMKPGSIIVDLAVERGGNVELAKPGEVVRHNGVTIVGHLNVPGRLAASASVLYAKNLYAFAETMIDKSAKALAVKWDDELVKATLLTRDGEVVHPNFQPKVAEAPVAATAPAAGA</sequence>
<evidence type="ECO:0000313" key="15">
    <source>
        <dbReference type="Proteomes" id="UP000637002"/>
    </source>
</evidence>
<keyword evidence="6" id="KW-1278">Translocase</keyword>
<dbReference type="InterPro" id="IPR007698">
    <property type="entry name" value="AlaDH/PNT_NAD(H)-bd"/>
</dbReference>